<dbReference type="Gene3D" id="1.20.1090.10">
    <property type="entry name" value="Dehydroquinate synthase-like - alpha domain"/>
    <property type="match status" value="1"/>
</dbReference>
<protein>
    <recommendedName>
        <fullName evidence="1">Fe-containing alcohol dehydrogenase-like C-terminal domain-containing protein</fullName>
    </recommendedName>
</protein>
<sequence length="98" mass="11098">MRHTLDHNVERFKNLMLNMFDIETDGKSDRDIALEGIDKLSAFWTSLGAPSRLADYDIGEDQLDKIADIAAKEMEYGGFGNFMKLNRDDILSILKASL</sequence>
<dbReference type="InterPro" id="IPR056798">
    <property type="entry name" value="ADH_Fe_C"/>
</dbReference>
<dbReference type="AlphaFoldDB" id="A0A5S9MGM0"/>
<gene>
    <name evidence="2" type="ORF">BsIDN1_55430</name>
</gene>
<reference evidence="2 3" key="1">
    <citation type="submission" date="2019-12" db="EMBL/GenBank/DDBJ databases">
        <title>Full genome sequence of a Bacillus safensis strain isolated from commercially available natto in Indonesia.</title>
        <authorList>
            <person name="Yoshida M."/>
            <person name="Uomi M."/>
            <person name="Waturangi D."/>
            <person name="Ekaputri J.J."/>
            <person name="Setiamarga D.H.E."/>
        </authorList>
    </citation>
    <scope>NUCLEOTIDE SEQUENCE [LARGE SCALE GENOMIC DNA]</scope>
    <source>
        <strain evidence="2 3">IDN1</strain>
    </source>
</reference>
<dbReference type="EMBL" id="AP021906">
    <property type="protein sequence ID" value="BBP91925.1"/>
    <property type="molecule type" value="Genomic_DNA"/>
</dbReference>
<evidence type="ECO:0000259" key="1">
    <source>
        <dbReference type="Pfam" id="PF25137"/>
    </source>
</evidence>
<evidence type="ECO:0000313" key="2">
    <source>
        <dbReference type="EMBL" id="BBP91925.1"/>
    </source>
</evidence>
<proteinExistence type="predicted"/>
<dbReference type="Pfam" id="PF25137">
    <property type="entry name" value="ADH_Fe_C"/>
    <property type="match status" value="1"/>
</dbReference>
<dbReference type="Proteomes" id="UP000464658">
    <property type="component" value="Chromosome"/>
</dbReference>
<dbReference type="SUPFAM" id="SSF56796">
    <property type="entry name" value="Dehydroquinate synthase-like"/>
    <property type="match status" value="1"/>
</dbReference>
<feature type="domain" description="Fe-containing alcohol dehydrogenase-like C-terminal" evidence="1">
    <location>
        <begin position="1"/>
        <end position="97"/>
    </location>
</feature>
<name>A0A5S9MGM0_BACIA</name>
<accession>A0A5S9MGM0</accession>
<evidence type="ECO:0000313" key="3">
    <source>
        <dbReference type="Proteomes" id="UP000464658"/>
    </source>
</evidence>
<organism evidence="2 3">
    <name type="scientific">Bacillus safensis</name>
    <dbReference type="NCBI Taxonomy" id="561879"/>
    <lineage>
        <taxon>Bacteria</taxon>
        <taxon>Bacillati</taxon>
        <taxon>Bacillota</taxon>
        <taxon>Bacilli</taxon>
        <taxon>Bacillales</taxon>
        <taxon>Bacillaceae</taxon>
        <taxon>Bacillus</taxon>
    </lineage>
</organism>